<feature type="domain" description="PII-uridylyltransferase/Glutamine-synthetase adenylyltransferase" evidence="8">
    <location>
        <begin position="292"/>
        <end position="434"/>
    </location>
</feature>
<evidence type="ECO:0000313" key="9">
    <source>
        <dbReference type="EMBL" id="MDB6177455.1"/>
    </source>
</evidence>
<proteinExistence type="predicted"/>
<dbReference type="SUPFAM" id="SSF81301">
    <property type="entry name" value="Nucleotidyltransferase"/>
    <property type="match status" value="2"/>
</dbReference>
<keyword evidence="6" id="KW-0511">Multifunctional enzyme</keyword>
<keyword evidence="10" id="KW-1185">Reference proteome</keyword>
<dbReference type="InterPro" id="IPR023057">
    <property type="entry name" value="GlnE"/>
</dbReference>
<feature type="domain" description="Glutamate-ammonia ligase adenylyltransferase repeated" evidence="7">
    <location>
        <begin position="521"/>
        <end position="758"/>
    </location>
</feature>
<comment type="caution">
    <text evidence="9">The sequence shown here is derived from an EMBL/GenBank/DDBJ whole genome shotgun (WGS) entry which is preliminary data.</text>
</comment>
<keyword evidence="5" id="KW-0460">Magnesium</keyword>
<keyword evidence="4" id="KW-0067">ATP-binding</keyword>
<dbReference type="GO" id="GO:0016779">
    <property type="term" value="F:nucleotidyltransferase activity"/>
    <property type="evidence" value="ECO:0007669"/>
    <property type="project" value="UniProtKB-KW"/>
</dbReference>
<keyword evidence="3" id="KW-0547">Nucleotide-binding</keyword>
<dbReference type="Gene3D" id="1.20.120.330">
    <property type="entry name" value="Nucleotidyltransferases domain 2"/>
    <property type="match status" value="2"/>
</dbReference>
<evidence type="ECO:0000256" key="3">
    <source>
        <dbReference type="ARBA" id="ARBA00022741"/>
    </source>
</evidence>
<dbReference type="Pfam" id="PF08335">
    <property type="entry name" value="GlnD_UR_UTase"/>
    <property type="match status" value="1"/>
</dbReference>
<reference evidence="9" key="1">
    <citation type="submission" date="2022-12" db="EMBL/GenBank/DDBJ databases">
        <title>Paracoccus onchidii sp. nov., isolated from a marine invertebrate from the South China Sea.</title>
        <authorList>
            <person name="Xu S."/>
            <person name="Liu Z."/>
            <person name="Xu Y."/>
        </authorList>
    </citation>
    <scope>NUCLEOTIDE SEQUENCE</scope>
    <source>
        <strain evidence="9">Z330</strain>
    </source>
</reference>
<keyword evidence="1" id="KW-0808">Transferase</keyword>
<organism evidence="9 10">
    <name type="scientific">Paracoccus onchidii</name>
    <dbReference type="NCBI Taxonomy" id="3017813"/>
    <lineage>
        <taxon>Bacteria</taxon>
        <taxon>Pseudomonadati</taxon>
        <taxon>Pseudomonadota</taxon>
        <taxon>Alphaproteobacteria</taxon>
        <taxon>Rhodobacterales</taxon>
        <taxon>Paracoccaceae</taxon>
        <taxon>Paracoccus</taxon>
    </lineage>
</organism>
<dbReference type="RefSeq" id="WP_271888580.1">
    <property type="nucleotide sequence ID" value="NZ_JAQBIE010000009.1"/>
</dbReference>
<accession>A0ABT4ZDT4</accession>
<dbReference type="InterPro" id="IPR043519">
    <property type="entry name" value="NT_sf"/>
</dbReference>
<dbReference type="InterPro" id="IPR005190">
    <property type="entry name" value="GlnE_rpt_dom"/>
</dbReference>
<dbReference type="PANTHER" id="PTHR30621:SF0">
    <property type="entry name" value="BIFUNCTIONAL GLUTAMINE SYNTHETASE ADENYLYLTRANSFERASE_ADENYLYL-REMOVING ENZYME"/>
    <property type="match status" value="1"/>
</dbReference>
<evidence type="ECO:0000259" key="7">
    <source>
        <dbReference type="Pfam" id="PF03710"/>
    </source>
</evidence>
<evidence type="ECO:0000313" key="10">
    <source>
        <dbReference type="Proteomes" id="UP001165641"/>
    </source>
</evidence>
<name>A0ABT4ZDT4_9RHOB</name>
<dbReference type="EMBL" id="JAQBIE010000009">
    <property type="protein sequence ID" value="MDB6177455.1"/>
    <property type="molecule type" value="Genomic_DNA"/>
</dbReference>
<evidence type="ECO:0000256" key="2">
    <source>
        <dbReference type="ARBA" id="ARBA00022695"/>
    </source>
</evidence>
<evidence type="ECO:0000259" key="8">
    <source>
        <dbReference type="Pfam" id="PF08335"/>
    </source>
</evidence>
<dbReference type="Proteomes" id="UP001165641">
    <property type="component" value="Unassembled WGS sequence"/>
</dbReference>
<keyword evidence="2 9" id="KW-0548">Nucleotidyltransferase</keyword>
<evidence type="ECO:0000256" key="5">
    <source>
        <dbReference type="ARBA" id="ARBA00022842"/>
    </source>
</evidence>
<evidence type="ECO:0000256" key="6">
    <source>
        <dbReference type="ARBA" id="ARBA00023268"/>
    </source>
</evidence>
<dbReference type="CDD" id="cd05401">
    <property type="entry name" value="NT_GlnE_GlnD_like"/>
    <property type="match status" value="2"/>
</dbReference>
<gene>
    <name evidence="9" type="ORF">PAF17_08005</name>
</gene>
<protein>
    <submittedName>
        <fullName evidence="9">Glutamine-synthetase adenylyltransferase</fullName>
    </submittedName>
</protein>
<dbReference type="Gene3D" id="3.30.460.10">
    <property type="entry name" value="Beta Polymerase, domain 2"/>
    <property type="match status" value="2"/>
</dbReference>
<feature type="domain" description="Glutamate-ammonia ligase adenylyltransferase repeated" evidence="7">
    <location>
        <begin position="38"/>
        <end position="271"/>
    </location>
</feature>
<dbReference type="InterPro" id="IPR013546">
    <property type="entry name" value="PII_UdlTrfase/GS_AdlTrfase"/>
</dbReference>
<sequence length="929" mass="100898">MNFADAITRFPLALEHERVGHIRDLFADMAQPVVDLLTATAGCSPYLAGLIEKEADWLRQGALDRPDVVAVETEGFETLDAAQLGVALRGAKRRVALYAALADLGGVWPLEHVTKALSDLADRAVDLALRVHVAQEERRGKLPKTSADAGGIFALAMGKGGAGELNYSSDIDLIVFYDDSAYDPEDQHEARAALIRATRKMAATLSDATSHGYVFRTDLRLRPDAAVTPVCISASAALSYYEADGRTWERAAFIKARAAAGNIAAGERFLHELRPFVWRKHLDFAAIQDAHDMRLRIRDHKGLGGRLEVPGHNMKLGRGGIREIEFFTQTRQLIAGGRDPELRNRDTVGGLKALATKGWVPEPVADELIDHYRQHRDIEHRIQMVNDAQTHSLPKDRAGLAVVAAMMGCDDVQAWSDALKTRLERVHELTESFFAPGEEAERPEMSVEAQEIIDRWPGYPALRSARAQEIFKRVEPELLNRMARTGHPDDALQRFDGFLSGLPAGVQLFSLFEANPQLIELIVDICGTAPGLANYLSRHSSVLDAVLGGSFFSAWPGRAGLQDDLASVLNSASTSPNGGYEKALDAARRWAHEWHFRIGVHHLRGLIDADEAGGQYADLADACVAALFPVTAQEFAHRHGPCPGRGAVVLGMGSLGARILHASSDLDLIVIYDADGVDASEGPKPLASRPYYARLTQALITAVSALTAEGRLYEVDMRLRPSGRQGPVATSVQSFQNYQLSEAWTWEHLALTRARVTAAVGSGAAELAQRVEALRLDVLKQRGSDARVMPDLASMRARIFAAKSPGGPWETKIGPGRLQDIDLFAQSCALRAGESARGTLAQLRAGRRAGLLDDQGYGVLTKAFRLLWRLHASGRLLTEGPLSAEGIGRGGQEFLLRETSCIQVGDLRAALDDSTQAAAQLIGARLPAD</sequence>
<dbReference type="PANTHER" id="PTHR30621">
    <property type="entry name" value="GLUTAMINE SYNTHETASE ADENYLYLTRANSFERASE"/>
    <property type="match status" value="1"/>
</dbReference>
<evidence type="ECO:0000256" key="1">
    <source>
        <dbReference type="ARBA" id="ARBA00022679"/>
    </source>
</evidence>
<dbReference type="Pfam" id="PF03710">
    <property type="entry name" value="GlnE"/>
    <property type="match status" value="2"/>
</dbReference>
<evidence type="ECO:0000256" key="4">
    <source>
        <dbReference type="ARBA" id="ARBA00022840"/>
    </source>
</evidence>
<dbReference type="SUPFAM" id="SSF81593">
    <property type="entry name" value="Nucleotidyltransferase substrate binding subunit/domain"/>
    <property type="match status" value="2"/>
</dbReference>